<sequence>MIYQLDSLQPQCLGDNFVADSAQLIGNVVLERGASVWFNVVIRADNDEIRIGENSNVQDGAVLHTDPGIKLHIGRDVTVGHLAMLHGCSVGDGSLIGMKSVLLNGARIGRNCLVGANSLITENKQFPDGVMILGAPAKVVRELTPQEIIGLQAPSKIYVANAQRYLKGLRPL</sequence>
<reference evidence="1 2" key="1">
    <citation type="submission" date="2016-11" db="EMBL/GenBank/DDBJ databases">
        <authorList>
            <person name="Jaros S."/>
            <person name="Januszkiewicz K."/>
            <person name="Wedrychowicz H."/>
        </authorList>
    </citation>
    <scope>NUCLEOTIDE SEQUENCE [LARGE SCALE GENOMIC DNA]</scope>
    <source>
        <strain evidence="1 2">CGMCC 1.7049</strain>
    </source>
</reference>
<dbReference type="Pfam" id="PF00132">
    <property type="entry name" value="Hexapep"/>
    <property type="match status" value="1"/>
</dbReference>
<name>A0A1M5RQF9_9GAMM</name>
<dbReference type="InterPro" id="IPR050484">
    <property type="entry name" value="Transf_Hexapept/Carb_Anhydrase"/>
</dbReference>
<evidence type="ECO:0000313" key="1">
    <source>
        <dbReference type="EMBL" id="SHH28436.1"/>
    </source>
</evidence>
<dbReference type="InterPro" id="IPR001451">
    <property type="entry name" value="Hexapep"/>
</dbReference>
<accession>A0A1M5RQF9</accession>
<keyword evidence="2" id="KW-1185">Reference proteome</keyword>
<keyword evidence="1" id="KW-0808">Transferase</keyword>
<dbReference type="EMBL" id="FQWZ01000008">
    <property type="protein sequence ID" value="SHH28436.1"/>
    <property type="molecule type" value="Genomic_DNA"/>
</dbReference>
<organism evidence="1 2">
    <name type="scientific">Hydrocarboniphaga daqingensis</name>
    <dbReference type="NCBI Taxonomy" id="490188"/>
    <lineage>
        <taxon>Bacteria</taxon>
        <taxon>Pseudomonadati</taxon>
        <taxon>Pseudomonadota</taxon>
        <taxon>Gammaproteobacteria</taxon>
        <taxon>Nevskiales</taxon>
        <taxon>Nevskiaceae</taxon>
        <taxon>Hydrocarboniphaga</taxon>
    </lineage>
</organism>
<dbReference type="InterPro" id="IPR011004">
    <property type="entry name" value="Trimer_LpxA-like_sf"/>
</dbReference>
<dbReference type="PANTHER" id="PTHR13061:SF29">
    <property type="entry name" value="GAMMA CARBONIC ANHYDRASE-LIKE 1, MITOCHONDRIAL-RELATED"/>
    <property type="match status" value="1"/>
</dbReference>
<dbReference type="InterPro" id="IPR047324">
    <property type="entry name" value="LbH_gamma_CA-like"/>
</dbReference>
<dbReference type="GO" id="GO:0016740">
    <property type="term" value="F:transferase activity"/>
    <property type="evidence" value="ECO:0007669"/>
    <property type="project" value="UniProtKB-KW"/>
</dbReference>
<dbReference type="SUPFAM" id="SSF51161">
    <property type="entry name" value="Trimeric LpxA-like enzymes"/>
    <property type="match status" value="1"/>
</dbReference>
<dbReference type="PANTHER" id="PTHR13061">
    <property type="entry name" value="DYNACTIN SUBUNIT P25"/>
    <property type="match status" value="1"/>
</dbReference>
<dbReference type="Proteomes" id="UP000199758">
    <property type="component" value="Unassembled WGS sequence"/>
</dbReference>
<dbReference type="Gene3D" id="2.160.10.10">
    <property type="entry name" value="Hexapeptide repeat proteins"/>
    <property type="match status" value="1"/>
</dbReference>
<protein>
    <submittedName>
        <fullName evidence="1">Carbonic anhydrase or acetyltransferase, isoleucine patch superfamily</fullName>
    </submittedName>
</protein>
<gene>
    <name evidence="1" type="ORF">SAMN04488068_3136</name>
</gene>
<proteinExistence type="predicted"/>
<evidence type="ECO:0000313" key="2">
    <source>
        <dbReference type="Proteomes" id="UP000199758"/>
    </source>
</evidence>
<dbReference type="STRING" id="490188.SAMN04488068_3136"/>
<dbReference type="OrthoDB" id="9803036at2"/>
<dbReference type="CDD" id="cd04645">
    <property type="entry name" value="LbH_gamma_CA_like"/>
    <property type="match status" value="1"/>
</dbReference>
<dbReference type="AlphaFoldDB" id="A0A1M5RQF9"/>